<proteinExistence type="predicted"/>
<sequence length="39" mass="4621">MMLSYYMILRHMSSHNSQHTNRAWSTEKVQNFGCVLECS</sequence>
<accession>A0A0A8YY55</accession>
<organism evidence="1">
    <name type="scientific">Arundo donax</name>
    <name type="common">Giant reed</name>
    <name type="synonym">Donax arundinaceus</name>
    <dbReference type="NCBI Taxonomy" id="35708"/>
    <lineage>
        <taxon>Eukaryota</taxon>
        <taxon>Viridiplantae</taxon>
        <taxon>Streptophyta</taxon>
        <taxon>Embryophyta</taxon>
        <taxon>Tracheophyta</taxon>
        <taxon>Spermatophyta</taxon>
        <taxon>Magnoliopsida</taxon>
        <taxon>Liliopsida</taxon>
        <taxon>Poales</taxon>
        <taxon>Poaceae</taxon>
        <taxon>PACMAD clade</taxon>
        <taxon>Arundinoideae</taxon>
        <taxon>Arundineae</taxon>
        <taxon>Arundo</taxon>
    </lineage>
</organism>
<protein>
    <submittedName>
        <fullName evidence="1">Uncharacterized protein</fullName>
    </submittedName>
</protein>
<reference evidence="1" key="2">
    <citation type="journal article" date="2015" name="Data Brief">
        <title>Shoot transcriptome of the giant reed, Arundo donax.</title>
        <authorList>
            <person name="Barrero R.A."/>
            <person name="Guerrero F.D."/>
            <person name="Moolhuijzen P."/>
            <person name="Goolsby J.A."/>
            <person name="Tidwell J."/>
            <person name="Bellgard S.E."/>
            <person name="Bellgard M.I."/>
        </authorList>
    </citation>
    <scope>NUCLEOTIDE SEQUENCE</scope>
    <source>
        <tissue evidence="1">Shoot tissue taken approximately 20 cm above the soil surface</tissue>
    </source>
</reference>
<name>A0A0A8YY55_ARUDO</name>
<evidence type="ECO:0000313" key="1">
    <source>
        <dbReference type="EMBL" id="JAD31506.1"/>
    </source>
</evidence>
<dbReference type="AlphaFoldDB" id="A0A0A8YY55"/>
<dbReference type="EMBL" id="GBRH01266389">
    <property type="protein sequence ID" value="JAD31506.1"/>
    <property type="molecule type" value="Transcribed_RNA"/>
</dbReference>
<reference evidence="1" key="1">
    <citation type="submission" date="2014-09" db="EMBL/GenBank/DDBJ databases">
        <authorList>
            <person name="Magalhaes I.L.F."/>
            <person name="Oliveira U."/>
            <person name="Santos F.R."/>
            <person name="Vidigal T.H.D.A."/>
            <person name="Brescovit A.D."/>
            <person name="Santos A.J."/>
        </authorList>
    </citation>
    <scope>NUCLEOTIDE SEQUENCE</scope>
    <source>
        <tissue evidence="1">Shoot tissue taken approximately 20 cm above the soil surface</tissue>
    </source>
</reference>